<organism evidence="2 3">
    <name type="scientific">Acholeplasma brassicae</name>
    <dbReference type="NCBI Taxonomy" id="61635"/>
    <lineage>
        <taxon>Bacteria</taxon>
        <taxon>Bacillati</taxon>
        <taxon>Mycoplasmatota</taxon>
        <taxon>Mollicutes</taxon>
        <taxon>Acholeplasmatales</taxon>
        <taxon>Acholeplasmataceae</taxon>
        <taxon>Acholeplasma</taxon>
    </lineage>
</organism>
<evidence type="ECO:0000313" key="2">
    <source>
        <dbReference type="EMBL" id="CCV65236.1"/>
    </source>
</evidence>
<proteinExistence type="predicted"/>
<dbReference type="KEGG" id="abra:BN85302150"/>
<keyword evidence="3" id="KW-1185">Reference proteome</keyword>
<name>U4KMF1_9MOLU</name>
<dbReference type="STRING" id="61635.BN85302150"/>
<feature type="transmembrane region" description="Helical" evidence="1">
    <location>
        <begin position="132"/>
        <end position="152"/>
    </location>
</feature>
<dbReference type="PIRSF" id="PIRSF027391">
    <property type="entry name" value="Hpre_diP_synt_I"/>
    <property type="match status" value="1"/>
</dbReference>
<dbReference type="InterPro" id="IPR014535">
    <property type="entry name" value="Hpre_diP_synt_I"/>
</dbReference>
<dbReference type="EMBL" id="FO681348">
    <property type="protein sequence ID" value="CCV65236.1"/>
    <property type="molecule type" value="Genomic_DNA"/>
</dbReference>
<keyword evidence="1" id="KW-1133">Transmembrane helix</keyword>
<feature type="transmembrane region" description="Helical" evidence="1">
    <location>
        <begin position="78"/>
        <end position="95"/>
    </location>
</feature>
<accession>U4KMF1</accession>
<dbReference type="InterPro" id="IPR010898">
    <property type="entry name" value="Hpre_diP_synth_I"/>
</dbReference>
<dbReference type="Pfam" id="PF07456">
    <property type="entry name" value="Hpre_diP_synt_I"/>
    <property type="match status" value="1"/>
</dbReference>
<feature type="transmembrane region" description="Helical" evidence="1">
    <location>
        <begin position="7"/>
        <end position="26"/>
    </location>
</feature>
<sequence length="168" mass="18346">MSIKKLVLLAIFTAIAVVVNILEMYIPIIPGTAFKIGFANIITLIVVFVYSPKEAIIVGLMRIFVAGLLGPSGFGPTFMLSLTGGVFSILTIVIFRMLDKFSLIGVSVLGSIMHVFGQILAARFIFAEVVTFYAPIMLFLSIPAGIFTGILANKFLAISKEWFVEKKY</sequence>
<feature type="transmembrane region" description="Helical" evidence="1">
    <location>
        <begin position="32"/>
        <end position="50"/>
    </location>
</feature>
<dbReference type="AlphaFoldDB" id="U4KMF1"/>
<keyword evidence="1" id="KW-0812">Transmembrane</keyword>
<dbReference type="OrthoDB" id="9799095at2"/>
<feature type="transmembrane region" description="Helical" evidence="1">
    <location>
        <begin position="102"/>
        <end position="126"/>
    </location>
</feature>
<evidence type="ECO:0000256" key="1">
    <source>
        <dbReference type="SAM" id="Phobius"/>
    </source>
</evidence>
<protein>
    <submittedName>
        <fullName evidence="2">Predicted heptaprenyl diphosphate synthase, component I</fullName>
    </submittedName>
</protein>
<reference evidence="2 3" key="1">
    <citation type="journal article" date="2013" name="J. Mol. Microbiol. Biotechnol.">
        <title>Analysis of the Complete Genomes of Acholeplasma brassicae , A. palmae and A. laidlawii and Their Comparison to the Obligate Parasites from ' Candidatus Phytoplasma'.</title>
        <authorList>
            <person name="Kube M."/>
            <person name="Siewert C."/>
            <person name="Migdoll A.M."/>
            <person name="Duduk B."/>
            <person name="Holz S."/>
            <person name="Rabus R."/>
            <person name="Seemuller E."/>
            <person name="Mitrovic J."/>
            <person name="Muller I."/>
            <person name="Buttner C."/>
            <person name="Reinhardt R."/>
        </authorList>
    </citation>
    <scope>NUCLEOTIDE SEQUENCE [LARGE SCALE GENOMIC DNA]</scope>
    <source>
        <strain evidence="3">0502</strain>
    </source>
</reference>
<dbReference type="Proteomes" id="UP000032737">
    <property type="component" value="Chromosome"/>
</dbReference>
<dbReference type="Gene3D" id="1.10.1760.20">
    <property type="match status" value="1"/>
</dbReference>
<dbReference type="HOGENOM" id="CLU_108933_2_1_14"/>
<dbReference type="RefSeq" id="WP_030004098.1">
    <property type="nucleotide sequence ID" value="NC_022549.1"/>
</dbReference>
<gene>
    <name evidence="2" type="ORF">BN85302150</name>
</gene>
<keyword evidence="1" id="KW-0472">Membrane</keyword>
<evidence type="ECO:0000313" key="3">
    <source>
        <dbReference type="Proteomes" id="UP000032737"/>
    </source>
</evidence>